<keyword evidence="2" id="KW-0285">Flavoprotein</keyword>
<protein>
    <recommendedName>
        <fullName evidence="6">FAD-binding domain-containing protein</fullName>
    </recommendedName>
</protein>
<accession>A0A8H7T7N7</accession>
<dbReference type="Proteomes" id="UP000664132">
    <property type="component" value="Unassembled WGS sequence"/>
</dbReference>
<name>A0A8H7T7N7_9HELO</name>
<evidence type="ECO:0000256" key="5">
    <source>
        <dbReference type="ARBA" id="ARBA00023033"/>
    </source>
</evidence>
<keyword evidence="4" id="KW-0560">Oxidoreductase</keyword>
<keyword evidence="8" id="KW-1185">Reference proteome</keyword>
<keyword evidence="3" id="KW-0274">FAD</keyword>
<keyword evidence="5" id="KW-0503">Monooxygenase</keyword>
<evidence type="ECO:0000256" key="4">
    <source>
        <dbReference type="ARBA" id="ARBA00023002"/>
    </source>
</evidence>
<dbReference type="InterPro" id="IPR036188">
    <property type="entry name" value="FAD/NAD-bd_sf"/>
</dbReference>
<dbReference type="PRINTS" id="PR00420">
    <property type="entry name" value="RNGMNOXGNASE"/>
</dbReference>
<comment type="similarity">
    <text evidence="1">Belongs to the paxM FAD-dependent monooxygenase family.</text>
</comment>
<evidence type="ECO:0000259" key="6">
    <source>
        <dbReference type="Pfam" id="PF01494"/>
    </source>
</evidence>
<dbReference type="Pfam" id="PF01494">
    <property type="entry name" value="FAD_binding_3"/>
    <property type="match status" value="1"/>
</dbReference>
<evidence type="ECO:0000313" key="8">
    <source>
        <dbReference type="Proteomes" id="UP000664132"/>
    </source>
</evidence>
<organism evidence="7 8">
    <name type="scientific">Cadophora malorum</name>
    <dbReference type="NCBI Taxonomy" id="108018"/>
    <lineage>
        <taxon>Eukaryota</taxon>
        <taxon>Fungi</taxon>
        <taxon>Dikarya</taxon>
        <taxon>Ascomycota</taxon>
        <taxon>Pezizomycotina</taxon>
        <taxon>Leotiomycetes</taxon>
        <taxon>Helotiales</taxon>
        <taxon>Ploettnerulaceae</taxon>
        <taxon>Cadophora</taxon>
    </lineage>
</organism>
<dbReference type="PANTHER" id="PTHR13789">
    <property type="entry name" value="MONOOXYGENASE"/>
    <property type="match status" value="1"/>
</dbReference>
<dbReference type="GO" id="GO:0071949">
    <property type="term" value="F:FAD binding"/>
    <property type="evidence" value="ECO:0007669"/>
    <property type="project" value="InterPro"/>
</dbReference>
<dbReference type="InterPro" id="IPR002938">
    <property type="entry name" value="FAD-bd"/>
</dbReference>
<reference evidence="7" key="1">
    <citation type="submission" date="2021-02" db="EMBL/GenBank/DDBJ databases">
        <title>Genome sequence Cadophora malorum strain M34.</title>
        <authorList>
            <person name="Stefanovic E."/>
            <person name="Vu D."/>
            <person name="Scully C."/>
            <person name="Dijksterhuis J."/>
            <person name="Roader J."/>
            <person name="Houbraken J."/>
        </authorList>
    </citation>
    <scope>NUCLEOTIDE SEQUENCE</scope>
    <source>
        <strain evidence="7">M34</strain>
    </source>
</reference>
<dbReference type="InterPro" id="IPR050493">
    <property type="entry name" value="FAD-dep_Monooxygenase_BioMet"/>
</dbReference>
<comment type="caution">
    <text evidence="7">The sequence shown here is derived from an EMBL/GenBank/DDBJ whole genome shotgun (WGS) entry which is preliminary data.</text>
</comment>
<proteinExistence type="inferred from homology"/>
<dbReference type="SUPFAM" id="SSF54373">
    <property type="entry name" value="FAD-linked reductases, C-terminal domain"/>
    <property type="match status" value="1"/>
</dbReference>
<sequence length="438" mass="47759">MEIIIVGAGIGGLSTALSLALSSNSHSHPQHTITLLESSPQLAELGAGVQLTPNSTRSFWKWGLGPSILASSITPSSFNIRRDTDDSLLASVDFTGFEERYGAPYVVVHRADIHRILHEACVKAGVRIRLGCRVVGYESEGGGVTLDGGEELKADLVVACDGIKSFARKEFLGDGNGDGEGQKGWEEKTGWAAYRCMAPVEKLKLSPLTAHLGRDYDCNCWTGDGRVVMTYLVKEAKMLNVVLSHRDDVDTTGWTSEQFKAEIGNTFQGVSPSLKGLLSVTNPEVQNWPIYQIKTLPKWTSKTGRFVLMGDAAHAMAFYLSMGVSMAVEDAETLTECISLMHTRGGGLSHAMSVFEKVRKQRAEAVRDASLHAGNMLHLPKGGQRDARDQALAVDGLIGDTGEQESFFLEKVSYGIGDQNIRDWCYGYDIEREVHTSW</sequence>
<evidence type="ECO:0000256" key="3">
    <source>
        <dbReference type="ARBA" id="ARBA00022827"/>
    </source>
</evidence>
<dbReference type="PANTHER" id="PTHR13789:SF306">
    <property type="entry name" value="HYDROXYLASE, PUTATIVE-RELATED"/>
    <property type="match status" value="1"/>
</dbReference>
<evidence type="ECO:0000256" key="2">
    <source>
        <dbReference type="ARBA" id="ARBA00022630"/>
    </source>
</evidence>
<dbReference type="GO" id="GO:0004497">
    <property type="term" value="F:monooxygenase activity"/>
    <property type="evidence" value="ECO:0007669"/>
    <property type="project" value="UniProtKB-KW"/>
</dbReference>
<dbReference type="AlphaFoldDB" id="A0A8H7T7N7"/>
<feature type="domain" description="FAD-binding" evidence="6">
    <location>
        <begin position="2"/>
        <end position="369"/>
    </location>
</feature>
<dbReference type="OrthoDB" id="16820at2759"/>
<evidence type="ECO:0000313" key="7">
    <source>
        <dbReference type="EMBL" id="KAG4413843.1"/>
    </source>
</evidence>
<dbReference type="SUPFAM" id="SSF51905">
    <property type="entry name" value="FAD/NAD(P)-binding domain"/>
    <property type="match status" value="1"/>
</dbReference>
<evidence type="ECO:0000256" key="1">
    <source>
        <dbReference type="ARBA" id="ARBA00007992"/>
    </source>
</evidence>
<dbReference type="EMBL" id="JAFJYH010000293">
    <property type="protein sequence ID" value="KAG4413843.1"/>
    <property type="molecule type" value="Genomic_DNA"/>
</dbReference>
<gene>
    <name evidence="7" type="ORF">IFR04_013026</name>
</gene>
<dbReference type="Gene3D" id="3.50.50.60">
    <property type="entry name" value="FAD/NAD(P)-binding domain"/>
    <property type="match status" value="1"/>
</dbReference>